<dbReference type="AlphaFoldDB" id="A0A0C9LIU1"/>
<dbReference type="EMBL" id="JOMM01000053">
    <property type="protein sequence ID" value="OUI83105.1"/>
    <property type="molecule type" value="Genomic_DNA"/>
</dbReference>
<dbReference type="GeneID" id="34782967"/>
<dbReference type="RefSeq" id="WP_006557883.1">
    <property type="nucleotide sequence ID" value="NZ_BJVR01000005.1"/>
</dbReference>
<proteinExistence type="predicted"/>
<evidence type="ECO:0000313" key="2">
    <source>
        <dbReference type="EMBL" id="OUI83105.1"/>
    </source>
</evidence>
<dbReference type="EMBL" id="BJVR01000005">
    <property type="protein sequence ID" value="GEL49814.1"/>
    <property type="molecule type" value="Genomic_DNA"/>
</dbReference>
<evidence type="ECO:0000313" key="4">
    <source>
        <dbReference type="Proteomes" id="UP000321800"/>
    </source>
</evidence>
<organism evidence="2 3">
    <name type="scientific">Acetobacter tropicalis</name>
    <dbReference type="NCBI Taxonomy" id="104102"/>
    <lineage>
        <taxon>Bacteria</taxon>
        <taxon>Pseudomonadati</taxon>
        <taxon>Pseudomonadota</taxon>
        <taxon>Alphaproteobacteria</taxon>
        <taxon>Acetobacterales</taxon>
        <taxon>Acetobacteraceae</taxon>
        <taxon>Acetobacter</taxon>
    </lineage>
</organism>
<evidence type="ECO:0000313" key="1">
    <source>
        <dbReference type="EMBL" id="GEL49814.1"/>
    </source>
</evidence>
<evidence type="ECO:0000313" key="3">
    <source>
        <dbReference type="Proteomes" id="UP000194565"/>
    </source>
</evidence>
<sequence>MSIFRTSLPHSGKASRPSVTVLLKTFGKQFSQAFSARGMLQLGMLEGIVATLDENARKERLHALYPTSRVFGGFAEGPAATAMQQNPAQPR</sequence>
<gene>
    <name evidence="1" type="ORF">ATR01nite_08890</name>
    <name evidence="2" type="ORF">HC62_14830</name>
</gene>
<protein>
    <submittedName>
        <fullName evidence="2">Uncharacterized protein</fullName>
    </submittedName>
</protein>
<name>A0A0C9LIU1_9PROT</name>
<reference evidence="2 3" key="1">
    <citation type="submission" date="2014-06" db="EMBL/GenBank/DDBJ databases">
        <authorList>
            <person name="Ju J."/>
            <person name="Zhang J."/>
        </authorList>
    </citation>
    <scope>NUCLEOTIDE SEQUENCE [LARGE SCALE GENOMIC DNA]</scope>
    <source>
        <strain evidence="2">DmW_042</strain>
    </source>
</reference>
<accession>A0A0C9LIU1</accession>
<comment type="caution">
    <text evidence="2">The sequence shown here is derived from an EMBL/GenBank/DDBJ whole genome shotgun (WGS) entry which is preliminary data.</text>
</comment>
<dbReference type="Proteomes" id="UP000194565">
    <property type="component" value="Unassembled WGS sequence"/>
</dbReference>
<reference evidence="1 4" key="2">
    <citation type="submission" date="2019-07" db="EMBL/GenBank/DDBJ databases">
        <title>Whole genome shotgun sequence of Acetobacter tropicalis NBRC 16470.</title>
        <authorList>
            <person name="Hosoyama A."/>
            <person name="Uohara A."/>
            <person name="Ohji S."/>
            <person name="Ichikawa N."/>
        </authorList>
    </citation>
    <scope>NUCLEOTIDE SEQUENCE [LARGE SCALE GENOMIC DNA]</scope>
    <source>
        <strain evidence="1 4">NBRC 16470</strain>
    </source>
</reference>
<dbReference type="Proteomes" id="UP000321800">
    <property type="component" value="Unassembled WGS sequence"/>
</dbReference>